<feature type="signal peptide" evidence="8">
    <location>
        <begin position="1"/>
        <end position="22"/>
    </location>
</feature>
<sequence length="447" mass="49234">MRNRHFWWVSSALMLVLNPVFAGAERSQYTLEQAIDTALANNPELGIMQARIEQANAQLGESLASFYPQIKASLSYQHSDNPAQAFAMIIAQRRLDFNVPSSTFNHPGGVDNYRPQVTASYSLFRGGQDYYRKQAAELNVETSELENAATRNQLVNNVTAAYYGELAAMEAHEISQRSIAAVQSELDQSRIRFDAGTVLKSDVLSLEVQLAEAKDAEIQAANAIELAQSMLKTLLGLPANEPFVINSTQQATLPASPAVFDELLNQALSSHPELQAAQKRVAMAERQLDVAQAAHLPRADAFVSYGSDSKDLAFSSNRDNVTAGVMVEVDVFSGFATQERIKKTEHELTAAKEAARQTRLRIEHQLKSAQVKLQDALSRAEVSAVGVKAAEEALRLVNEQRQAGVVTVTRYIESEVARDKAHTRQITARFDALRAEAELKQATGYWQ</sequence>
<keyword evidence="3" id="KW-0813">Transport</keyword>
<gene>
    <name evidence="9" type="ORF">A1353_21925</name>
</gene>
<accession>A0A177LZ69</accession>
<comment type="similarity">
    <text evidence="2">Belongs to the outer membrane factor (OMF) (TC 1.B.17) family.</text>
</comment>
<dbReference type="Proteomes" id="UP000077763">
    <property type="component" value="Unassembled WGS sequence"/>
</dbReference>
<evidence type="ECO:0000256" key="2">
    <source>
        <dbReference type="ARBA" id="ARBA00007613"/>
    </source>
</evidence>
<evidence type="ECO:0000256" key="5">
    <source>
        <dbReference type="ARBA" id="ARBA00022692"/>
    </source>
</evidence>
<dbReference type="AlphaFoldDB" id="A0A177LZ69"/>
<dbReference type="SUPFAM" id="SSF56954">
    <property type="entry name" value="Outer membrane efflux proteins (OEP)"/>
    <property type="match status" value="1"/>
</dbReference>
<evidence type="ECO:0000313" key="9">
    <source>
        <dbReference type="EMBL" id="OAH98650.1"/>
    </source>
</evidence>
<dbReference type="GO" id="GO:0015562">
    <property type="term" value="F:efflux transmembrane transporter activity"/>
    <property type="evidence" value="ECO:0007669"/>
    <property type="project" value="InterPro"/>
</dbReference>
<dbReference type="Pfam" id="PF02321">
    <property type="entry name" value="OEP"/>
    <property type="match status" value="2"/>
</dbReference>
<evidence type="ECO:0000313" key="10">
    <source>
        <dbReference type="Proteomes" id="UP000077763"/>
    </source>
</evidence>
<dbReference type="PANTHER" id="PTHR30026">
    <property type="entry name" value="OUTER MEMBRANE PROTEIN TOLC"/>
    <property type="match status" value="1"/>
</dbReference>
<evidence type="ECO:0000256" key="3">
    <source>
        <dbReference type="ARBA" id="ARBA00022448"/>
    </source>
</evidence>
<keyword evidence="6" id="KW-0472">Membrane</keyword>
<dbReference type="GO" id="GO:0009279">
    <property type="term" value="C:cell outer membrane"/>
    <property type="evidence" value="ECO:0007669"/>
    <property type="project" value="UniProtKB-SubCell"/>
</dbReference>
<evidence type="ECO:0000256" key="8">
    <source>
        <dbReference type="SAM" id="SignalP"/>
    </source>
</evidence>
<evidence type="ECO:0000256" key="6">
    <source>
        <dbReference type="ARBA" id="ARBA00023136"/>
    </source>
</evidence>
<reference evidence="9 10" key="1">
    <citation type="submission" date="2016-03" db="EMBL/GenBank/DDBJ databases">
        <authorList>
            <person name="Ploux O."/>
        </authorList>
    </citation>
    <scope>NUCLEOTIDE SEQUENCE [LARGE SCALE GENOMIC DNA]</scope>
    <source>
        <strain evidence="9 10">R-45371</strain>
    </source>
</reference>
<dbReference type="PANTHER" id="PTHR30026:SF21">
    <property type="entry name" value="SLR1270 PROTEIN"/>
    <property type="match status" value="1"/>
</dbReference>
<keyword evidence="5" id="KW-0812">Transmembrane</keyword>
<evidence type="ECO:0000256" key="4">
    <source>
        <dbReference type="ARBA" id="ARBA00022452"/>
    </source>
</evidence>
<dbReference type="EMBL" id="LUUH01000087">
    <property type="protein sequence ID" value="OAH98650.1"/>
    <property type="molecule type" value="Genomic_DNA"/>
</dbReference>
<evidence type="ECO:0000256" key="1">
    <source>
        <dbReference type="ARBA" id="ARBA00004442"/>
    </source>
</evidence>
<organism evidence="9 10">
    <name type="scientific">Methylomonas methanica</name>
    <dbReference type="NCBI Taxonomy" id="421"/>
    <lineage>
        <taxon>Bacteria</taxon>
        <taxon>Pseudomonadati</taxon>
        <taxon>Pseudomonadota</taxon>
        <taxon>Gammaproteobacteria</taxon>
        <taxon>Methylococcales</taxon>
        <taxon>Methylococcaceae</taxon>
        <taxon>Methylomonas</taxon>
    </lineage>
</organism>
<name>A0A177LZ69_METMH</name>
<keyword evidence="8" id="KW-0732">Signal</keyword>
<dbReference type="GO" id="GO:0015288">
    <property type="term" value="F:porin activity"/>
    <property type="evidence" value="ECO:0007669"/>
    <property type="project" value="TreeGrafter"/>
</dbReference>
<feature type="chain" id="PRO_5008067460" evidence="8">
    <location>
        <begin position="23"/>
        <end position="447"/>
    </location>
</feature>
<dbReference type="GO" id="GO:1990281">
    <property type="term" value="C:efflux pump complex"/>
    <property type="evidence" value="ECO:0007669"/>
    <property type="project" value="TreeGrafter"/>
</dbReference>
<comment type="subcellular location">
    <subcellularLocation>
        <location evidence="1">Cell outer membrane</location>
    </subcellularLocation>
</comment>
<protein>
    <submittedName>
        <fullName evidence="9">Transporter</fullName>
    </submittedName>
</protein>
<dbReference type="InterPro" id="IPR003423">
    <property type="entry name" value="OMP_efflux"/>
</dbReference>
<dbReference type="RefSeq" id="WP_064038350.1">
    <property type="nucleotide sequence ID" value="NZ_LUUH01000087.1"/>
</dbReference>
<dbReference type="InterPro" id="IPR051906">
    <property type="entry name" value="TolC-like"/>
</dbReference>
<proteinExistence type="inferred from homology"/>
<keyword evidence="7" id="KW-0998">Cell outer membrane</keyword>
<dbReference type="Gene3D" id="1.20.1600.10">
    <property type="entry name" value="Outer membrane efflux proteins (OEP)"/>
    <property type="match status" value="1"/>
</dbReference>
<comment type="caution">
    <text evidence="9">The sequence shown here is derived from an EMBL/GenBank/DDBJ whole genome shotgun (WGS) entry which is preliminary data.</text>
</comment>
<evidence type="ECO:0000256" key="7">
    <source>
        <dbReference type="ARBA" id="ARBA00023237"/>
    </source>
</evidence>
<keyword evidence="4" id="KW-1134">Transmembrane beta strand</keyword>